<evidence type="ECO:0000313" key="6">
    <source>
        <dbReference type="Proteomes" id="UP000064912"/>
    </source>
</evidence>
<dbReference type="EMBL" id="AP014800">
    <property type="protein sequence ID" value="BAQ67767.1"/>
    <property type="molecule type" value="Genomic_DNA"/>
</dbReference>
<dbReference type="GO" id="GO:0030170">
    <property type="term" value="F:pyridoxal phosphate binding"/>
    <property type="evidence" value="ECO:0007669"/>
    <property type="project" value="InterPro"/>
</dbReference>
<evidence type="ECO:0000256" key="3">
    <source>
        <dbReference type="ARBA" id="ARBA00022898"/>
    </source>
</evidence>
<sequence>MPDTRDTLDRLRALHVGTPRNVAAPKPAAAGSGRADFTTHPGYRQVAVAQSAARALELENPFFRETHAIEGTRVRIGERWVENFSGYDYLSINGDPRLAAAVGAAVAEFGVSARASRLVGGDLSLHRRLETGLARFLGTEAALATVSGHATNLAAIRTLTGPGDVVLVDSFAHNSVFEGLRASGADHVSLPHNDSAWLEDWLSRNRERYDRVLIVVEGLYSMDGDIPDLAALVRIKDRFEAWLMVDEAHSVGVLGATGRGLCDEAGIASGQVDLLMGTLSKTFCSCGGFLAGSEAAIEILRHSAPGFVYSVGLSVPNTAAALTALEILEAEPERVARLKARSARFLAASEAEGLDCGLGQGFAVAPLIVGDSLKATLASNRVFEDGFQAFPIIAPAVPNQKARLRFFINADHSEDAIDAAVASAAARIREVGGARF</sequence>
<dbReference type="KEGG" id="rsu:NHU_00598"/>
<keyword evidence="2" id="KW-0808">Transferase</keyword>
<dbReference type="PANTHER" id="PTHR13693">
    <property type="entry name" value="CLASS II AMINOTRANSFERASE/8-AMINO-7-OXONONANOATE SYNTHASE"/>
    <property type="match status" value="1"/>
</dbReference>
<comment type="cofactor">
    <cofactor evidence="1">
        <name>pyridoxal 5'-phosphate</name>
        <dbReference type="ChEBI" id="CHEBI:597326"/>
    </cofactor>
</comment>
<dbReference type="InterPro" id="IPR015422">
    <property type="entry name" value="PyrdxlP-dep_Trfase_small"/>
</dbReference>
<dbReference type="InterPro" id="IPR015424">
    <property type="entry name" value="PyrdxlP-dep_Trfase"/>
</dbReference>
<dbReference type="InterPro" id="IPR015421">
    <property type="entry name" value="PyrdxlP-dep_Trfase_major"/>
</dbReference>
<proteinExistence type="predicted"/>
<reference evidence="5 6" key="1">
    <citation type="submission" date="2015-02" db="EMBL/GenBank/DDBJ databases">
        <title>Genome sequene of Rhodovulum sulfidophilum DSM 2351.</title>
        <authorList>
            <person name="Nagao N."/>
        </authorList>
    </citation>
    <scope>NUCLEOTIDE SEQUENCE [LARGE SCALE GENOMIC DNA]</scope>
    <source>
        <strain evidence="5 6">DSM 2351</strain>
    </source>
</reference>
<evidence type="ECO:0000256" key="1">
    <source>
        <dbReference type="ARBA" id="ARBA00001933"/>
    </source>
</evidence>
<dbReference type="Gene3D" id="3.40.640.10">
    <property type="entry name" value="Type I PLP-dependent aspartate aminotransferase-like (Major domain)"/>
    <property type="match status" value="1"/>
</dbReference>
<dbReference type="Pfam" id="PF00155">
    <property type="entry name" value="Aminotran_1_2"/>
    <property type="match status" value="1"/>
</dbReference>
<accession>A0A0D6AY32</accession>
<dbReference type="PANTHER" id="PTHR13693:SF100">
    <property type="entry name" value="8-AMINO-7-OXONONANOATE SYNTHASE"/>
    <property type="match status" value="1"/>
</dbReference>
<protein>
    <submittedName>
        <fullName evidence="5">8-amino-7-oxononanoate synthase</fullName>
    </submittedName>
</protein>
<evidence type="ECO:0000313" key="5">
    <source>
        <dbReference type="EMBL" id="BAQ67767.1"/>
    </source>
</evidence>
<dbReference type="GO" id="GO:0009102">
    <property type="term" value="P:biotin biosynthetic process"/>
    <property type="evidence" value="ECO:0007669"/>
    <property type="project" value="TreeGrafter"/>
</dbReference>
<dbReference type="GO" id="GO:0008710">
    <property type="term" value="F:8-amino-7-oxononanoate synthase activity"/>
    <property type="evidence" value="ECO:0007669"/>
    <property type="project" value="TreeGrafter"/>
</dbReference>
<keyword evidence="3" id="KW-0663">Pyridoxal phosphate</keyword>
<feature type="domain" description="Aminotransferase class I/classII large" evidence="4">
    <location>
        <begin position="83"/>
        <end position="422"/>
    </location>
</feature>
<gene>
    <name evidence="5" type="ORF">NHU_00598</name>
</gene>
<dbReference type="InterPro" id="IPR004839">
    <property type="entry name" value="Aminotransferase_I/II_large"/>
</dbReference>
<dbReference type="SUPFAM" id="SSF53383">
    <property type="entry name" value="PLP-dependent transferases"/>
    <property type="match status" value="1"/>
</dbReference>
<dbReference type="Proteomes" id="UP000064912">
    <property type="component" value="Chromosome"/>
</dbReference>
<organism evidence="5 6">
    <name type="scientific">Rhodovulum sulfidophilum</name>
    <name type="common">Rhodobacter sulfidophilus</name>
    <dbReference type="NCBI Taxonomy" id="35806"/>
    <lineage>
        <taxon>Bacteria</taxon>
        <taxon>Pseudomonadati</taxon>
        <taxon>Pseudomonadota</taxon>
        <taxon>Alphaproteobacteria</taxon>
        <taxon>Rhodobacterales</taxon>
        <taxon>Paracoccaceae</taxon>
        <taxon>Rhodovulum</taxon>
    </lineage>
</organism>
<dbReference type="PATRIC" id="fig|35806.4.peg.615"/>
<name>A0A0D6AY32_RHOSU</name>
<evidence type="ECO:0000259" key="4">
    <source>
        <dbReference type="Pfam" id="PF00155"/>
    </source>
</evidence>
<dbReference type="AlphaFoldDB" id="A0A0D6AY32"/>
<dbReference type="eggNOG" id="COG0156">
    <property type="taxonomic scope" value="Bacteria"/>
</dbReference>
<dbReference type="Gene3D" id="3.90.1150.10">
    <property type="entry name" value="Aspartate Aminotransferase, domain 1"/>
    <property type="match status" value="1"/>
</dbReference>
<evidence type="ECO:0000256" key="2">
    <source>
        <dbReference type="ARBA" id="ARBA00022679"/>
    </source>
</evidence>
<dbReference type="InterPro" id="IPR050087">
    <property type="entry name" value="AON_synthase_class-II"/>
</dbReference>